<dbReference type="KEGG" id="dae:Dtox_3429"/>
<keyword evidence="3" id="KW-1185">Reference proteome</keyword>
<keyword evidence="1" id="KW-0812">Transmembrane</keyword>
<sequence>MLSNMVSYAMILLQGILELTGVAAFSLAVVRVPLYWGRITALGILLFAVTYTIRILQTTFGLHTAILLFLLSLLIRKVTHTSPVQSFKGSFLSLITLTLLELVIYKIFVMMTKYDPDYIISNIILWKSLGLPQGILMIIFAIIISKYKKPYEGAWRI</sequence>
<evidence type="ECO:0000313" key="2">
    <source>
        <dbReference type="EMBL" id="ACV64152.1"/>
    </source>
</evidence>
<reference evidence="2 3" key="1">
    <citation type="journal article" date="2009" name="Stand. Genomic Sci.">
        <title>Complete genome sequence of Desulfotomaculum acetoxidans type strain (5575).</title>
        <authorList>
            <person name="Spring S."/>
            <person name="Lapidus A."/>
            <person name="Schroder M."/>
            <person name="Gleim D."/>
            <person name="Sims D."/>
            <person name="Meincke L."/>
            <person name="Glavina Del Rio T."/>
            <person name="Tice H."/>
            <person name="Copeland A."/>
            <person name="Cheng J.F."/>
            <person name="Lucas S."/>
            <person name="Chen F."/>
            <person name="Nolan M."/>
            <person name="Bruce D."/>
            <person name="Goodwin L."/>
            <person name="Pitluck S."/>
            <person name="Ivanova N."/>
            <person name="Mavromatis K."/>
            <person name="Mikhailova N."/>
            <person name="Pati A."/>
            <person name="Chen A."/>
            <person name="Palaniappan K."/>
            <person name="Land M."/>
            <person name="Hauser L."/>
            <person name="Chang Y.J."/>
            <person name="Jeffries C.D."/>
            <person name="Chain P."/>
            <person name="Saunders E."/>
            <person name="Brettin T."/>
            <person name="Detter J.C."/>
            <person name="Goker M."/>
            <person name="Bristow J."/>
            <person name="Eisen J.A."/>
            <person name="Markowitz V."/>
            <person name="Hugenholtz P."/>
            <person name="Kyrpides N.C."/>
            <person name="Klenk H.P."/>
            <person name="Han C."/>
        </authorList>
    </citation>
    <scope>NUCLEOTIDE SEQUENCE [LARGE SCALE GENOMIC DNA]</scope>
    <source>
        <strain evidence="3">ATCC 49208 / DSM 771 / VKM B-1644</strain>
    </source>
</reference>
<name>C8W6P3_DESAS</name>
<feature type="transmembrane region" description="Helical" evidence="1">
    <location>
        <begin position="35"/>
        <end position="54"/>
    </location>
</feature>
<dbReference type="EMBL" id="CP001720">
    <property type="protein sequence ID" value="ACV64152.1"/>
    <property type="molecule type" value="Genomic_DNA"/>
</dbReference>
<feature type="transmembrane region" description="Helical" evidence="1">
    <location>
        <begin position="91"/>
        <end position="111"/>
    </location>
</feature>
<feature type="transmembrane region" description="Helical" evidence="1">
    <location>
        <begin position="123"/>
        <end position="144"/>
    </location>
</feature>
<keyword evidence="1" id="KW-1133">Transmembrane helix</keyword>
<proteinExistence type="predicted"/>
<evidence type="ECO:0000313" key="3">
    <source>
        <dbReference type="Proteomes" id="UP000002217"/>
    </source>
</evidence>
<accession>C8W6P3</accession>
<feature type="transmembrane region" description="Helical" evidence="1">
    <location>
        <begin position="60"/>
        <end position="79"/>
    </location>
</feature>
<dbReference type="HOGENOM" id="CLU_135084_0_1_9"/>
<dbReference type="Proteomes" id="UP000002217">
    <property type="component" value="Chromosome"/>
</dbReference>
<organism evidence="2 3">
    <name type="scientific">Desulfofarcimen acetoxidans (strain ATCC 49208 / DSM 771 / KCTC 5769 / VKM B-1644 / 5575)</name>
    <name type="common">Desulfotomaculum acetoxidans</name>
    <dbReference type="NCBI Taxonomy" id="485916"/>
    <lineage>
        <taxon>Bacteria</taxon>
        <taxon>Bacillati</taxon>
        <taxon>Bacillota</taxon>
        <taxon>Clostridia</taxon>
        <taxon>Eubacteriales</taxon>
        <taxon>Peptococcaceae</taxon>
        <taxon>Desulfofarcimen</taxon>
    </lineage>
</organism>
<feature type="transmembrane region" description="Helical" evidence="1">
    <location>
        <begin position="6"/>
        <end position="28"/>
    </location>
</feature>
<dbReference type="STRING" id="485916.Dtox_3429"/>
<protein>
    <submittedName>
        <fullName evidence="2">Uncharacterized protein</fullName>
    </submittedName>
</protein>
<dbReference type="AlphaFoldDB" id="C8W6P3"/>
<gene>
    <name evidence="2" type="ordered locus">Dtox_3429</name>
</gene>
<keyword evidence="1" id="KW-0472">Membrane</keyword>
<evidence type="ECO:0000256" key="1">
    <source>
        <dbReference type="SAM" id="Phobius"/>
    </source>
</evidence>